<dbReference type="InterPro" id="IPR039542">
    <property type="entry name" value="Erv_N"/>
</dbReference>
<dbReference type="Pfam" id="PF07970">
    <property type="entry name" value="COPIIcoated_ERV"/>
    <property type="match status" value="1"/>
</dbReference>
<comment type="subcellular location">
    <subcellularLocation>
        <location evidence="1">Endoplasmic reticulum-Golgi intermediate compartment membrane</location>
        <topology evidence="1">Multi-pass membrane protein</topology>
    </subcellularLocation>
</comment>
<dbReference type="Pfam" id="PF13850">
    <property type="entry name" value="ERGIC_N"/>
    <property type="match status" value="1"/>
</dbReference>
<protein>
    <recommendedName>
        <fullName evidence="11">Endoplasmic reticulum-Golgi intermediate compartment protein 2</fullName>
    </recommendedName>
</protein>
<name>A0A9J6BQW4_POLVA</name>
<evidence type="ECO:0000259" key="8">
    <source>
        <dbReference type="Pfam" id="PF13850"/>
    </source>
</evidence>
<dbReference type="PANTHER" id="PTHR10984:SF30">
    <property type="entry name" value="ENDOPLASMIC RETICULUM-GOLGI INTERMEDIATE COMPARTMENT PROTEIN 2"/>
    <property type="match status" value="1"/>
</dbReference>
<dbReference type="GO" id="GO:0033116">
    <property type="term" value="C:endoplasmic reticulum-Golgi intermediate compartment membrane"/>
    <property type="evidence" value="ECO:0007669"/>
    <property type="project" value="UniProtKB-SubCell"/>
</dbReference>
<evidence type="ECO:0008006" key="11">
    <source>
        <dbReference type="Google" id="ProtNLM"/>
    </source>
</evidence>
<evidence type="ECO:0000256" key="4">
    <source>
        <dbReference type="ARBA" id="ARBA00022989"/>
    </source>
</evidence>
<dbReference type="GO" id="GO:0005783">
    <property type="term" value="C:endoplasmic reticulum"/>
    <property type="evidence" value="ECO:0007669"/>
    <property type="project" value="TreeGrafter"/>
</dbReference>
<dbReference type="EMBL" id="JADBJN010000003">
    <property type="protein sequence ID" value="KAG5672175.1"/>
    <property type="molecule type" value="Genomic_DNA"/>
</dbReference>
<evidence type="ECO:0000313" key="9">
    <source>
        <dbReference type="EMBL" id="KAG5672175.1"/>
    </source>
</evidence>
<dbReference type="InterPro" id="IPR045888">
    <property type="entry name" value="Erv"/>
</dbReference>
<dbReference type="InterPro" id="IPR012936">
    <property type="entry name" value="Erv_C"/>
</dbReference>
<dbReference type="GO" id="GO:0006888">
    <property type="term" value="P:endoplasmic reticulum to Golgi vesicle-mediated transport"/>
    <property type="evidence" value="ECO:0007669"/>
    <property type="project" value="TreeGrafter"/>
</dbReference>
<keyword evidence="4 6" id="KW-1133">Transmembrane helix</keyword>
<organism evidence="9 10">
    <name type="scientific">Polypedilum vanderplanki</name>
    <name type="common">Sleeping chironomid midge</name>
    <dbReference type="NCBI Taxonomy" id="319348"/>
    <lineage>
        <taxon>Eukaryota</taxon>
        <taxon>Metazoa</taxon>
        <taxon>Ecdysozoa</taxon>
        <taxon>Arthropoda</taxon>
        <taxon>Hexapoda</taxon>
        <taxon>Insecta</taxon>
        <taxon>Pterygota</taxon>
        <taxon>Neoptera</taxon>
        <taxon>Endopterygota</taxon>
        <taxon>Diptera</taxon>
        <taxon>Nematocera</taxon>
        <taxon>Chironomoidea</taxon>
        <taxon>Chironomidae</taxon>
        <taxon>Chironominae</taxon>
        <taxon>Polypedilum</taxon>
        <taxon>Polypedilum</taxon>
    </lineage>
</organism>
<evidence type="ECO:0000313" key="10">
    <source>
        <dbReference type="Proteomes" id="UP001107558"/>
    </source>
</evidence>
<dbReference type="AlphaFoldDB" id="A0A9J6BQW4"/>
<reference evidence="9" key="1">
    <citation type="submission" date="2021-03" db="EMBL/GenBank/DDBJ databases">
        <title>Chromosome level genome of the anhydrobiotic midge Polypedilum vanderplanki.</title>
        <authorList>
            <person name="Yoshida Y."/>
            <person name="Kikawada T."/>
            <person name="Gusev O."/>
        </authorList>
    </citation>
    <scope>NUCLEOTIDE SEQUENCE</scope>
    <source>
        <strain evidence="9">NIAS01</strain>
        <tissue evidence="9">Whole body or cell culture</tissue>
    </source>
</reference>
<evidence type="ECO:0000256" key="5">
    <source>
        <dbReference type="ARBA" id="ARBA00023136"/>
    </source>
</evidence>
<gene>
    <name evidence="9" type="ORF">PVAND_002325</name>
</gene>
<keyword evidence="10" id="KW-1185">Reference proteome</keyword>
<proteinExistence type="inferred from homology"/>
<comment type="caution">
    <text evidence="9">The sequence shown here is derived from an EMBL/GenBank/DDBJ whole genome shotgun (WGS) entry which is preliminary data.</text>
</comment>
<evidence type="ECO:0000256" key="6">
    <source>
        <dbReference type="SAM" id="Phobius"/>
    </source>
</evidence>
<dbReference type="PANTHER" id="PTHR10984">
    <property type="entry name" value="ENDOPLASMIC RETICULUM-GOLGI INTERMEDIATE COMPARTMENT PROTEIN"/>
    <property type="match status" value="1"/>
</dbReference>
<dbReference type="Proteomes" id="UP001107558">
    <property type="component" value="Chromosome 3"/>
</dbReference>
<evidence type="ECO:0000259" key="7">
    <source>
        <dbReference type="Pfam" id="PF07970"/>
    </source>
</evidence>
<feature type="transmembrane region" description="Helical" evidence="6">
    <location>
        <begin position="319"/>
        <end position="342"/>
    </location>
</feature>
<accession>A0A9J6BQW4</accession>
<evidence type="ECO:0000256" key="3">
    <source>
        <dbReference type="ARBA" id="ARBA00022692"/>
    </source>
</evidence>
<comment type="similarity">
    <text evidence="2">Belongs to the ERGIC family.</text>
</comment>
<keyword evidence="5 6" id="KW-0472">Membrane</keyword>
<feature type="domain" description="Endoplasmic reticulum vesicle transporter C-terminal" evidence="7">
    <location>
        <begin position="173"/>
        <end position="337"/>
    </location>
</feature>
<sequence length="415" mass="47880">MSELRQRKQTTPLESFKELDAFKFNKLPEEIEQKTNIGGTVSILSRLLILLVIYKEMKYYFETSLIFRFEPDVDILQHIKFNLDMTVKMPCKNIGADILDSTNQNTFSFGVIEEEDTWWNLCPEQKQHFDYMSHLNKYLTEEYHSIAEIMYKTNEFLNVKMPPRSIKAIEPYDACRIHGSLKLNKVAGNFHVTQGKSLHFPQGHLHLNILFDDVKANFSHRITKLSFGDPMSGIVQPLEYEEKIFMDERNMIMYFIEIVPTDIETFVSHVKTYQYSVKENIRTIDHDHGSHGMPGIYIKYDVSALKVLVLLGRENIIKLIVRMCSVIAGIIVISSFVNSILLKLWEGFFKTFAPQVYAMSQEKLPLKVDPQKTANIYDVLTKANNETKSGSATNINLLTNNLMPNSDPIITLTTK</sequence>
<keyword evidence="3 6" id="KW-0812">Transmembrane</keyword>
<evidence type="ECO:0000256" key="1">
    <source>
        <dbReference type="ARBA" id="ARBA00004457"/>
    </source>
</evidence>
<dbReference type="GO" id="GO:0006890">
    <property type="term" value="P:retrograde vesicle-mediated transport, Golgi to endoplasmic reticulum"/>
    <property type="evidence" value="ECO:0007669"/>
    <property type="project" value="TreeGrafter"/>
</dbReference>
<feature type="domain" description="Endoplasmic reticulum vesicle transporter N-terminal" evidence="8">
    <location>
        <begin position="16"/>
        <end position="105"/>
    </location>
</feature>
<evidence type="ECO:0000256" key="2">
    <source>
        <dbReference type="ARBA" id="ARBA00005648"/>
    </source>
</evidence>
<dbReference type="OrthoDB" id="5541786at2759"/>
<dbReference type="GO" id="GO:0030134">
    <property type="term" value="C:COPII-coated ER to Golgi transport vesicle"/>
    <property type="evidence" value="ECO:0007669"/>
    <property type="project" value="TreeGrafter"/>
</dbReference>